<organism evidence="13 14">
    <name type="scientific">Holdemanella biformis</name>
    <dbReference type="NCBI Taxonomy" id="1735"/>
    <lineage>
        <taxon>Bacteria</taxon>
        <taxon>Bacillati</taxon>
        <taxon>Bacillota</taxon>
        <taxon>Erysipelotrichia</taxon>
        <taxon>Erysipelotrichales</taxon>
        <taxon>Erysipelotrichaceae</taxon>
        <taxon>Holdemanella</taxon>
    </lineage>
</organism>
<dbReference type="GO" id="GO:0015421">
    <property type="term" value="F:ABC-type oligopeptide transporter activity"/>
    <property type="evidence" value="ECO:0007669"/>
    <property type="project" value="TreeGrafter"/>
</dbReference>
<dbReference type="Pfam" id="PF00005">
    <property type="entry name" value="ABC_tran"/>
    <property type="match status" value="1"/>
</dbReference>
<feature type="transmembrane region" description="Helical" evidence="10">
    <location>
        <begin position="98"/>
        <end position="121"/>
    </location>
</feature>
<dbReference type="GO" id="GO:0005524">
    <property type="term" value="F:ATP binding"/>
    <property type="evidence" value="ECO:0007669"/>
    <property type="project" value="UniProtKB-KW"/>
</dbReference>
<dbReference type="InterPro" id="IPR039421">
    <property type="entry name" value="Type_1_exporter"/>
</dbReference>
<dbReference type="PANTHER" id="PTHR43394">
    <property type="entry name" value="ATP-DEPENDENT PERMEASE MDL1, MITOCHONDRIAL"/>
    <property type="match status" value="1"/>
</dbReference>
<dbReference type="GeneID" id="66580665"/>
<keyword evidence="2" id="KW-0813">Transport</keyword>
<dbReference type="FunFam" id="1.20.1560.10:FF:000011">
    <property type="entry name" value="Multidrug ABC transporter ATP-binding protein"/>
    <property type="match status" value="1"/>
</dbReference>
<dbReference type="InterPro" id="IPR027417">
    <property type="entry name" value="P-loop_NTPase"/>
</dbReference>
<dbReference type="InterPro" id="IPR036640">
    <property type="entry name" value="ABC1_TM_sf"/>
</dbReference>
<keyword evidence="7 10" id="KW-1133">Transmembrane helix</keyword>
<dbReference type="FunFam" id="3.40.50.300:FF:000287">
    <property type="entry name" value="Multidrug ABC transporter ATP-binding protein"/>
    <property type="match status" value="1"/>
</dbReference>
<feature type="region of interest" description="Disordered" evidence="9">
    <location>
        <begin position="1"/>
        <end position="25"/>
    </location>
</feature>
<feature type="transmembrane region" description="Helical" evidence="10">
    <location>
        <begin position="198"/>
        <end position="215"/>
    </location>
</feature>
<dbReference type="SUPFAM" id="SSF52540">
    <property type="entry name" value="P-loop containing nucleoside triphosphate hydrolases"/>
    <property type="match status" value="1"/>
</dbReference>
<keyword evidence="3" id="KW-1003">Cell membrane</keyword>
<evidence type="ECO:0000256" key="6">
    <source>
        <dbReference type="ARBA" id="ARBA00022840"/>
    </source>
</evidence>
<reference evidence="13 14" key="1">
    <citation type="submission" date="2018-08" db="EMBL/GenBank/DDBJ databases">
        <title>A genome reference for cultivated species of the human gut microbiota.</title>
        <authorList>
            <person name="Zou Y."/>
            <person name="Xue W."/>
            <person name="Luo G."/>
        </authorList>
    </citation>
    <scope>NUCLEOTIDE SEQUENCE [LARGE SCALE GENOMIC DNA]</scope>
    <source>
        <strain evidence="13 14">AF15-20</strain>
    </source>
</reference>
<dbReference type="CDD" id="cd18547">
    <property type="entry name" value="ABC_6TM_Tm288_like"/>
    <property type="match status" value="1"/>
</dbReference>
<evidence type="ECO:0000259" key="12">
    <source>
        <dbReference type="PROSITE" id="PS50929"/>
    </source>
</evidence>
<evidence type="ECO:0000256" key="10">
    <source>
        <dbReference type="SAM" id="Phobius"/>
    </source>
</evidence>
<dbReference type="EMBL" id="QRYQ01000035">
    <property type="protein sequence ID" value="RGU89066.1"/>
    <property type="molecule type" value="Genomic_DNA"/>
</dbReference>
<keyword evidence="8 10" id="KW-0472">Membrane</keyword>
<evidence type="ECO:0000313" key="13">
    <source>
        <dbReference type="EMBL" id="RGU89066.1"/>
    </source>
</evidence>
<evidence type="ECO:0000313" key="14">
    <source>
        <dbReference type="Proteomes" id="UP000265489"/>
    </source>
</evidence>
<feature type="domain" description="ABC transporter" evidence="11">
    <location>
        <begin position="373"/>
        <end position="607"/>
    </location>
</feature>
<comment type="caution">
    <text evidence="13">The sequence shown here is derived from an EMBL/GenBank/DDBJ whole genome shotgun (WGS) entry which is preliminary data.</text>
</comment>
<dbReference type="InterPro" id="IPR003593">
    <property type="entry name" value="AAA+_ATPase"/>
</dbReference>
<dbReference type="CDD" id="cd03254">
    <property type="entry name" value="ABCC_Glucan_exporter_like"/>
    <property type="match status" value="1"/>
</dbReference>
<dbReference type="PROSITE" id="PS50893">
    <property type="entry name" value="ABC_TRANSPORTER_2"/>
    <property type="match status" value="1"/>
</dbReference>
<evidence type="ECO:0000256" key="9">
    <source>
        <dbReference type="SAM" id="MobiDB-lite"/>
    </source>
</evidence>
<evidence type="ECO:0000256" key="2">
    <source>
        <dbReference type="ARBA" id="ARBA00022448"/>
    </source>
</evidence>
<evidence type="ECO:0000256" key="3">
    <source>
        <dbReference type="ARBA" id="ARBA00022475"/>
    </source>
</evidence>
<keyword evidence="5" id="KW-0547">Nucleotide-binding</keyword>
<comment type="subcellular location">
    <subcellularLocation>
        <location evidence="1">Cell membrane</location>
        <topology evidence="1">Multi-pass membrane protein</topology>
    </subcellularLocation>
</comment>
<dbReference type="AlphaFoldDB" id="A0A395W3M2"/>
<dbReference type="PANTHER" id="PTHR43394:SF1">
    <property type="entry name" value="ATP-BINDING CASSETTE SUB-FAMILY B MEMBER 10, MITOCHONDRIAL"/>
    <property type="match status" value="1"/>
</dbReference>
<dbReference type="SUPFAM" id="SSF90123">
    <property type="entry name" value="ABC transporter transmembrane region"/>
    <property type="match status" value="1"/>
</dbReference>
<dbReference type="Gene3D" id="3.40.50.300">
    <property type="entry name" value="P-loop containing nucleotide triphosphate hydrolases"/>
    <property type="match status" value="1"/>
</dbReference>
<proteinExistence type="predicted"/>
<keyword evidence="4 10" id="KW-0812">Transmembrane</keyword>
<feature type="transmembrane region" description="Helical" evidence="10">
    <location>
        <begin position="42"/>
        <end position="62"/>
    </location>
</feature>
<dbReference type="PROSITE" id="PS50929">
    <property type="entry name" value="ABC_TM1F"/>
    <property type="match status" value="1"/>
</dbReference>
<evidence type="ECO:0000256" key="8">
    <source>
        <dbReference type="ARBA" id="ARBA00023136"/>
    </source>
</evidence>
<dbReference type="InterPro" id="IPR017871">
    <property type="entry name" value="ABC_transporter-like_CS"/>
</dbReference>
<dbReference type="Proteomes" id="UP000265489">
    <property type="component" value="Unassembled WGS sequence"/>
</dbReference>
<dbReference type="InterPro" id="IPR003439">
    <property type="entry name" value="ABC_transporter-like_ATP-bd"/>
</dbReference>
<dbReference type="InterPro" id="IPR011527">
    <property type="entry name" value="ABC1_TM_dom"/>
</dbReference>
<name>A0A395W3M2_9FIRM</name>
<feature type="domain" description="ABC transmembrane type-1" evidence="12">
    <location>
        <begin position="47"/>
        <end position="339"/>
    </location>
</feature>
<evidence type="ECO:0000256" key="5">
    <source>
        <dbReference type="ARBA" id="ARBA00022741"/>
    </source>
</evidence>
<dbReference type="SMART" id="SM00382">
    <property type="entry name" value="AAA"/>
    <property type="match status" value="1"/>
</dbReference>
<dbReference type="GO" id="GO:0005886">
    <property type="term" value="C:plasma membrane"/>
    <property type="evidence" value="ECO:0007669"/>
    <property type="project" value="UniProtKB-SubCell"/>
</dbReference>
<sequence>MSNQKQNNRPRGPMGHGMRGGGEKAKDFKGTMKKLLNYIKPFKFSFLVGLLCAIVSVCIMVIGPKIQGNIITEIAQGFMNKVQGKGGIDFDAIQKTCALLLAIYALSTAFSYLQGWLMSGVSNKMGYKLRKEMNQKIDKLPLSYFDKNSHGDILSRFTNDVDTLVQSLNQSLSTMVSSFVQIIGFLVMMLSISWKMTLMALIVIPLSLILVMVVVKKSQRYFKAQQKSLGLVNGHIEEMYSAHTIVKAFNGEEDSLHTFKEYNDQLYTSAWKSQFLSGLMMPLTNLIGNIGYVGVCILGGYLTIHKEIAVGDIQSFITYTRNFTQPISQISQSMNMLQSTAAAAERVFEFLAAEEEICDVKNPVVLEDVQGQVTFENVCFGYDPNKIVINNFSMYIKPGQTTAIVGPTGAGKTTIVKLLMRFYELNAGSIYIDGHNITEYTRSGLRNMVGMVLQDAWLFEGSILENLRFGKPSATDDEVIQAAKAAHVDHFIHTLDHGYGTVLNESSSNISQGQRQLLTIARAFLADPKILILDEATSSVDTRTEVLIQKGMDELMKGRTSFVIAHRLSTIRDADNIIVMDHGDIVEVGSHDELMKRNGFYTKLYNAQFEEA</sequence>
<evidence type="ECO:0000256" key="7">
    <source>
        <dbReference type="ARBA" id="ARBA00022989"/>
    </source>
</evidence>
<feature type="transmembrane region" description="Helical" evidence="10">
    <location>
        <begin position="283"/>
        <end position="304"/>
    </location>
</feature>
<dbReference type="RefSeq" id="WP_118325923.1">
    <property type="nucleotide sequence ID" value="NZ_QRYH01000035.1"/>
</dbReference>
<keyword evidence="6 13" id="KW-0067">ATP-binding</keyword>
<protein>
    <submittedName>
        <fullName evidence="13">ABC transporter ATP-binding protein</fullName>
    </submittedName>
</protein>
<dbReference type="Gene3D" id="1.20.1560.10">
    <property type="entry name" value="ABC transporter type 1, transmembrane domain"/>
    <property type="match status" value="1"/>
</dbReference>
<gene>
    <name evidence="13" type="ORF">DWW32_12165</name>
</gene>
<dbReference type="Pfam" id="PF00664">
    <property type="entry name" value="ABC_membrane"/>
    <property type="match status" value="1"/>
</dbReference>
<dbReference type="PROSITE" id="PS00211">
    <property type="entry name" value="ABC_TRANSPORTER_1"/>
    <property type="match status" value="1"/>
</dbReference>
<evidence type="ECO:0000256" key="4">
    <source>
        <dbReference type="ARBA" id="ARBA00022692"/>
    </source>
</evidence>
<evidence type="ECO:0000256" key="1">
    <source>
        <dbReference type="ARBA" id="ARBA00004651"/>
    </source>
</evidence>
<accession>A0A395W3M2</accession>
<feature type="transmembrane region" description="Helical" evidence="10">
    <location>
        <begin position="172"/>
        <end position="192"/>
    </location>
</feature>
<dbReference type="GO" id="GO:0016887">
    <property type="term" value="F:ATP hydrolysis activity"/>
    <property type="evidence" value="ECO:0007669"/>
    <property type="project" value="InterPro"/>
</dbReference>
<evidence type="ECO:0000259" key="11">
    <source>
        <dbReference type="PROSITE" id="PS50893"/>
    </source>
</evidence>